<name>A0ABR2EIK6_9ROSI</name>
<comment type="similarity">
    <text evidence="1">Belongs to the lipin family.</text>
</comment>
<feature type="domain" description="LNS2/PITP" evidence="3">
    <location>
        <begin position="566"/>
        <end position="694"/>
    </location>
</feature>
<dbReference type="InterPro" id="IPR013209">
    <property type="entry name" value="LNS2"/>
</dbReference>
<dbReference type="PANTHER" id="PTHR12181:SF59">
    <property type="entry name" value="PHOSPHATIDATE PHOSPHATASE PAH1"/>
    <property type="match status" value="1"/>
</dbReference>
<protein>
    <recommendedName>
        <fullName evidence="3">LNS2/PITP domain-containing protein</fullName>
    </recommendedName>
</protein>
<proteinExistence type="inferred from homology"/>
<evidence type="ECO:0000256" key="1">
    <source>
        <dbReference type="ARBA" id="ARBA00005476"/>
    </source>
</evidence>
<feature type="compositionally biased region" description="Gly residues" evidence="2">
    <location>
        <begin position="217"/>
        <end position="227"/>
    </location>
</feature>
<dbReference type="Pfam" id="PF04571">
    <property type="entry name" value="Lipin_N"/>
    <property type="match status" value="1"/>
</dbReference>
<evidence type="ECO:0000256" key="2">
    <source>
        <dbReference type="SAM" id="MobiDB-lite"/>
    </source>
</evidence>
<feature type="region of interest" description="Disordered" evidence="2">
    <location>
        <begin position="291"/>
        <end position="346"/>
    </location>
</feature>
<dbReference type="InterPro" id="IPR007651">
    <property type="entry name" value="Lipin_N"/>
</dbReference>
<evidence type="ECO:0000313" key="5">
    <source>
        <dbReference type="Proteomes" id="UP001472677"/>
    </source>
</evidence>
<gene>
    <name evidence="4" type="ORF">V6N12_048891</name>
</gene>
<comment type="caution">
    <text evidence="4">The sequence shown here is derived from an EMBL/GenBank/DDBJ whole genome shotgun (WGS) entry which is preliminary data.</text>
</comment>
<dbReference type="InterPro" id="IPR026058">
    <property type="entry name" value="LIPIN"/>
</dbReference>
<sequence>MNVVGKVGSLISQEVYSVATPFHPFGGAVDIIVVQQPDGTFWSTPWYVRFGKFQGVLKGAKKVVGIAVNGVEVDFHMCLDNSGQAYFLREVDSGEGNETSGDFKDSNGGMVSDSEVAQLRDECDGTSQNRLERVESDTMFYDFQDDQLPQEDLVNLSEYDSGQYEGLDNVCFGEAQGLGSEVVLFSVDGHIITAHVSASDESVENVQTSKPQFHIGPGEGTPFGEGNGEFNSGDNVLDADYICKLNSVAPKDSSEFENLSNHEIELVRQCDVEDASVHVNKDVFRSYHELSEHGRHGKNTNSEEIDSPLQAQSSQDKPPRSPPESCETETGAISDSRNGFPDLPIERKTSETDFMGSNNASVNMVVNDSELRDERFGTSAVTEGMNVSLQSHALEDKSSEIENVEIETTCTKEITAEVFEAHRILEDEYKNNAMSIIEDESSKPKADGSMVTSAPSSRRWRLWSSSLTRDKTHEKSSNNLPTEDVFLDIESSLQDSPSDLIPASTGRIESPGKKFARTNIPTNEHIASLNLKDGQNMTTFSFSTRVLGTQHVDAHLYLWKWNAKSVISDVDGTITKSDVLGQFMPLVGRDWTQIGVAHLFSAIKAYLTRNFLLNLKQDGKALPTGPVVISSDGLFPSLYREACLEDIGKLFPSDYNLFYAGFGNKDTYDLCYREIGIPSGKRFIINPKGEVVTSHYMNKRLYTSLHTLVHDMFPPTSLFEQEDYNSWNFWKVPLPDID</sequence>
<feature type="region of interest" description="Disordered" evidence="2">
    <location>
        <begin position="212"/>
        <end position="231"/>
    </location>
</feature>
<dbReference type="Pfam" id="PF08235">
    <property type="entry name" value="LNS2"/>
    <property type="match status" value="1"/>
</dbReference>
<reference evidence="4 5" key="1">
    <citation type="journal article" date="2024" name="G3 (Bethesda)">
        <title>Genome assembly of Hibiscus sabdariffa L. provides insights into metabolisms of medicinal natural products.</title>
        <authorList>
            <person name="Kim T."/>
        </authorList>
    </citation>
    <scope>NUCLEOTIDE SEQUENCE [LARGE SCALE GENOMIC DNA]</scope>
    <source>
        <strain evidence="4">TK-2024</strain>
        <tissue evidence="4">Old leaves</tissue>
    </source>
</reference>
<keyword evidence="5" id="KW-1185">Reference proteome</keyword>
<evidence type="ECO:0000313" key="4">
    <source>
        <dbReference type="EMBL" id="KAK8561832.1"/>
    </source>
</evidence>
<organism evidence="4 5">
    <name type="scientific">Hibiscus sabdariffa</name>
    <name type="common">roselle</name>
    <dbReference type="NCBI Taxonomy" id="183260"/>
    <lineage>
        <taxon>Eukaryota</taxon>
        <taxon>Viridiplantae</taxon>
        <taxon>Streptophyta</taxon>
        <taxon>Embryophyta</taxon>
        <taxon>Tracheophyta</taxon>
        <taxon>Spermatophyta</taxon>
        <taxon>Magnoliopsida</taxon>
        <taxon>eudicotyledons</taxon>
        <taxon>Gunneridae</taxon>
        <taxon>Pentapetalae</taxon>
        <taxon>rosids</taxon>
        <taxon>malvids</taxon>
        <taxon>Malvales</taxon>
        <taxon>Malvaceae</taxon>
        <taxon>Malvoideae</taxon>
        <taxon>Hibiscus</taxon>
    </lineage>
</organism>
<dbReference type="InterPro" id="IPR031315">
    <property type="entry name" value="LNS2/PITP"/>
</dbReference>
<evidence type="ECO:0000259" key="3">
    <source>
        <dbReference type="SMART" id="SM00775"/>
    </source>
</evidence>
<accession>A0ABR2EIK6</accession>
<dbReference type="SMART" id="SM00775">
    <property type="entry name" value="LNS2"/>
    <property type="match status" value="1"/>
</dbReference>
<dbReference type="PANTHER" id="PTHR12181">
    <property type="entry name" value="LIPIN"/>
    <property type="match status" value="1"/>
</dbReference>
<dbReference type="Proteomes" id="UP001472677">
    <property type="component" value="Unassembled WGS sequence"/>
</dbReference>
<dbReference type="EMBL" id="JBBPBM010000013">
    <property type="protein sequence ID" value="KAK8561832.1"/>
    <property type="molecule type" value="Genomic_DNA"/>
</dbReference>